<name>A0ABR1EZ28_9ASCO</name>
<dbReference type="InterPro" id="IPR029062">
    <property type="entry name" value="Class_I_gatase-like"/>
</dbReference>
<dbReference type="PANTHER" id="PTHR42695">
    <property type="entry name" value="GLUTAMINE AMIDOTRANSFERASE YLR126C-RELATED"/>
    <property type="match status" value="1"/>
</dbReference>
<accession>A0ABR1EZ28</accession>
<dbReference type="Pfam" id="PF00117">
    <property type="entry name" value="GATase"/>
    <property type="match status" value="1"/>
</dbReference>
<sequence length="265" mass="28512">MPPSLSSLPSPTAQSDASGPRTLRLAILETDPENITVCGSFAQLFDNLFTNTVTQTEEAVENVGLELVNYNVVKGDYPAKIEEFDGMLITGSRANAYDDDKWILDLAAFIRKIFNSSTVRLIGICFGHQIIARALGGTVAPNPAGWEVSVTTLTLDDAGIGALIFPDIAQSTGGLLRIQEMHSDHVTVLPKGVHVFASSPKSPVQGMYVPRKILTFQGHPEFNAEVAEALVDRVIRNGGLTDEQAQDALGRVGMENHGGRLGRRS</sequence>
<dbReference type="PANTHER" id="PTHR42695:SF5">
    <property type="entry name" value="GLUTAMINE AMIDOTRANSFERASE YLR126C-RELATED"/>
    <property type="match status" value="1"/>
</dbReference>
<gene>
    <name evidence="2" type="ORF">BZA70DRAFT_93699</name>
</gene>
<dbReference type="EMBL" id="JBBJBU010000015">
    <property type="protein sequence ID" value="KAK7202797.1"/>
    <property type="molecule type" value="Genomic_DNA"/>
</dbReference>
<organism evidence="2 3">
    <name type="scientific">Myxozyma melibiosi</name>
    <dbReference type="NCBI Taxonomy" id="54550"/>
    <lineage>
        <taxon>Eukaryota</taxon>
        <taxon>Fungi</taxon>
        <taxon>Dikarya</taxon>
        <taxon>Ascomycota</taxon>
        <taxon>Saccharomycotina</taxon>
        <taxon>Lipomycetes</taxon>
        <taxon>Lipomycetales</taxon>
        <taxon>Lipomycetaceae</taxon>
        <taxon>Myxozyma</taxon>
    </lineage>
</organism>
<proteinExistence type="predicted"/>
<dbReference type="InterPro" id="IPR044992">
    <property type="entry name" value="ChyE-like"/>
</dbReference>
<dbReference type="Proteomes" id="UP001498771">
    <property type="component" value="Unassembled WGS sequence"/>
</dbReference>
<evidence type="ECO:0000313" key="3">
    <source>
        <dbReference type="Proteomes" id="UP001498771"/>
    </source>
</evidence>
<comment type="caution">
    <text evidence="2">The sequence shown here is derived from an EMBL/GenBank/DDBJ whole genome shotgun (WGS) entry which is preliminary data.</text>
</comment>
<evidence type="ECO:0000313" key="2">
    <source>
        <dbReference type="EMBL" id="KAK7202797.1"/>
    </source>
</evidence>
<reference evidence="2 3" key="1">
    <citation type="submission" date="2024-03" db="EMBL/GenBank/DDBJ databases">
        <title>Genome-scale model development and genomic sequencing of the oleaginous clade Lipomyces.</title>
        <authorList>
            <consortium name="Lawrence Berkeley National Laboratory"/>
            <person name="Czajka J.J."/>
            <person name="Han Y."/>
            <person name="Kim J."/>
            <person name="Mondo S.J."/>
            <person name="Hofstad B.A."/>
            <person name="Robles A."/>
            <person name="Haridas S."/>
            <person name="Riley R."/>
            <person name="LaButti K."/>
            <person name="Pangilinan J."/>
            <person name="Andreopoulos W."/>
            <person name="Lipzen A."/>
            <person name="Yan J."/>
            <person name="Wang M."/>
            <person name="Ng V."/>
            <person name="Grigoriev I.V."/>
            <person name="Spatafora J.W."/>
            <person name="Magnuson J.K."/>
            <person name="Baker S.E."/>
            <person name="Pomraning K.R."/>
        </authorList>
    </citation>
    <scope>NUCLEOTIDE SEQUENCE [LARGE SCALE GENOMIC DNA]</scope>
    <source>
        <strain evidence="2 3">Phaff 52-87</strain>
    </source>
</reference>
<dbReference type="SUPFAM" id="SSF52317">
    <property type="entry name" value="Class I glutamine amidotransferase-like"/>
    <property type="match status" value="1"/>
</dbReference>
<evidence type="ECO:0000259" key="1">
    <source>
        <dbReference type="Pfam" id="PF00117"/>
    </source>
</evidence>
<feature type="domain" description="Glutamine amidotransferase" evidence="1">
    <location>
        <begin position="68"/>
        <end position="226"/>
    </location>
</feature>
<dbReference type="RefSeq" id="XP_064765830.1">
    <property type="nucleotide sequence ID" value="XM_064915551.1"/>
</dbReference>
<dbReference type="PROSITE" id="PS51273">
    <property type="entry name" value="GATASE_TYPE_1"/>
    <property type="match status" value="1"/>
</dbReference>
<dbReference type="InterPro" id="IPR017926">
    <property type="entry name" value="GATASE"/>
</dbReference>
<protein>
    <submittedName>
        <fullName evidence="2">Class I glutamine amidotransferase-like protein</fullName>
    </submittedName>
</protein>
<dbReference type="GeneID" id="90041063"/>
<dbReference type="Gene3D" id="3.40.50.880">
    <property type="match status" value="1"/>
</dbReference>
<dbReference type="CDD" id="cd01741">
    <property type="entry name" value="GATase1_1"/>
    <property type="match status" value="1"/>
</dbReference>
<keyword evidence="3" id="KW-1185">Reference proteome</keyword>